<dbReference type="Pfam" id="PF10137">
    <property type="entry name" value="CAP12-PCTIR_TIR"/>
    <property type="match status" value="1"/>
</dbReference>
<dbReference type="GO" id="GO:0003677">
    <property type="term" value="F:DNA binding"/>
    <property type="evidence" value="ECO:0007669"/>
    <property type="project" value="UniProtKB-KW"/>
</dbReference>
<proteinExistence type="predicted"/>
<sequence>MYYFVVVQINEKLIKSDDYRTYIQYDETEINNIKRNIVEPYLKKEDIHFEGYFIKPSDIRQISIKSSDKSIEVLTDEANSRVPSNVIMYIDYESIVRSKDGLQDITKSVFDSVRSTLDHQLGQREKGKTLVGKSNRVFIVHGRDDLAKTATARLIESLGLDAIILHEQTNAGKTIIEKIEQETDCGFAIVLYTPCDLGRVSSEVDEQPRARQNVIFEHGYLTAKLGRDRVCALKKGNVETPSDISGVVYTDIDDAGMWKFAIARELQTAGFTIDMNKVR</sequence>
<dbReference type="OrthoDB" id="5497289at2"/>
<dbReference type="InterPro" id="IPR014571">
    <property type="entry name" value="UCP032620"/>
</dbReference>
<evidence type="ECO:0000313" key="2">
    <source>
        <dbReference type="EMBL" id="AQU88030.1"/>
    </source>
</evidence>
<keyword evidence="2" id="KW-0238">DNA-binding</keyword>
<evidence type="ECO:0000313" key="4">
    <source>
        <dbReference type="Proteomes" id="UP000189683"/>
    </source>
</evidence>
<dbReference type="InterPro" id="IPR019302">
    <property type="entry name" value="CAP12/PCTIR_TIR_dom"/>
</dbReference>
<keyword evidence="5" id="KW-1185">Reference proteome</keyword>
<reference evidence="3 5" key="3">
    <citation type="submission" date="2017-06" db="EMBL/GenBank/DDBJ databases">
        <title>A draft genome sequence of Komagataeibacter nataicola LMG 1536.</title>
        <authorList>
            <person name="Skraban J."/>
            <person name="Cleenwerck I."/>
            <person name="Vandamme P."/>
            <person name="Trcek J."/>
        </authorList>
    </citation>
    <scope>NUCLEOTIDE SEQUENCE [LARGE SCALE GENOMIC DNA]</scope>
    <source>
        <strain evidence="3 5">LMG 1536</strain>
    </source>
</reference>
<evidence type="ECO:0000259" key="1">
    <source>
        <dbReference type="Pfam" id="PF10137"/>
    </source>
</evidence>
<feature type="domain" description="CD-NTase-associated protein 12/Pycsar effector protein TIR" evidence="1">
    <location>
        <begin position="136"/>
        <end position="253"/>
    </location>
</feature>
<organism evidence="2 4">
    <name type="scientific">Komagataeibacter nataicola</name>
    <dbReference type="NCBI Taxonomy" id="265960"/>
    <lineage>
        <taxon>Bacteria</taxon>
        <taxon>Pseudomonadati</taxon>
        <taxon>Pseudomonadota</taxon>
        <taxon>Alphaproteobacteria</taxon>
        <taxon>Acetobacterales</taxon>
        <taxon>Acetobacteraceae</taxon>
        <taxon>Komagataeibacter</taxon>
    </lineage>
</organism>
<name>A0A9N7CVR8_9PROT</name>
<dbReference type="GO" id="GO:0050135">
    <property type="term" value="F:NADP+ nucleosidase activity"/>
    <property type="evidence" value="ECO:0007669"/>
    <property type="project" value="InterPro"/>
</dbReference>
<evidence type="ECO:0000313" key="3">
    <source>
        <dbReference type="EMBL" id="PYD64900.1"/>
    </source>
</evidence>
<evidence type="ECO:0000313" key="5">
    <source>
        <dbReference type="Proteomes" id="UP000247512"/>
    </source>
</evidence>
<dbReference type="KEGG" id="kna:B0W47_11740"/>
<dbReference type="PIRSF" id="PIRSF032620">
    <property type="entry name" value="UCP032620"/>
    <property type="match status" value="1"/>
</dbReference>
<reference evidence="2" key="2">
    <citation type="submission" date="2017-02" db="EMBL/GenBank/DDBJ databases">
        <authorList>
            <person name="Zhang H."/>
        </authorList>
    </citation>
    <scope>NUCLEOTIDE SEQUENCE</scope>
    <source>
        <strain evidence="2">RZS01</strain>
    </source>
</reference>
<dbReference type="Proteomes" id="UP000247512">
    <property type="component" value="Unassembled WGS sequence"/>
</dbReference>
<accession>A0A9N7CVR8</accession>
<gene>
    <name evidence="2" type="ORF">B0W47_11740</name>
    <name evidence="3" type="ORF">CDI09_16620</name>
</gene>
<dbReference type="RefSeq" id="WP_078526246.1">
    <property type="nucleotide sequence ID" value="NZ_CP019875.1"/>
</dbReference>
<dbReference type="EMBL" id="NIRT01000058">
    <property type="protein sequence ID" value="PYD64900.1"/>
    <property type="molecule type" value="Genomic_DNA"/>
</dbReference>
<protein>
    <submittedName>
        <fullName evidence="2">DNA-binding protein</fullName>
    </submittedName>
</protein>
<dbReference type="EMBL" id="CP019875">
    <property type="protein sequence ID" value="AQU88030.1"/>
    <property type="molecule type" value="Genomic_DNA"/>
</dbReference>
<dbReference type="AlphaFoldDB" id="A0A9N7CVR8"/>
<reference evidence="4" key="1">
    <citation type="submission" date="2017-02" db="EMBL/GenBank/DDBJ databases">
        <title>zhang.</title>
        <authorList>
            <person name="Zhang H."/>
        </authorList>
    </citation>
    <scope>NUCLEOTIDE SEQUENCE [LARGE SCALE GENOMIC DNA]</scope>
    <source>
        <strain evidence="4">RZS01</strain>
    </source>
</reference>
<dbReference type="Proteomes" id="UP000189683">
    <property type="component" value="Chromosome"/>
</dbReference>